<accession>A0A165JEV0</accession>
<evidence type="ECO:0000313" key="3">
    <source>
        <dbReference type="Proteomes" id="UP000077266"/>
    </source>
</evidence>
<feature type="compositionally biased region" description="Low complexity" evidence="1">
    <location>
        <begin position="343"/>
        <end position="355"/>
    </location>
</feature>
<feature type="region of interest" description="Disordered" evidence="1">
    <location>
        <begin position="335"/>
        <end position="387"/>
    </location>
</feature>
<evidence type="ECO:0000256" key="1">
    <source>
        <dbReference type="SAM" id="MobiDB-lite"/>
    </source>
</evidence>
<dbReference type="AlphaFoldDB" id="A0A165JEV0"/>
<organism evidence="2 3">
    <name type="scientific">Exidia glandulosa HHB12029</name>
    <dbReference type="NCBI Taxonomy" id="1314781"/>
    <lineage>
        <taxon>Eukaryota</taxon>
        <taxon>Fungi</taxon>
        <taxon>Dikarya</taxon>
        <taxon>Basidiomycota</taxon>
        <taxon>Agaricomycotina</taxon>
        <taxon>Agaricomycetes</taxon>
        <taxon>Auriculariales</taxon>
        <taxon>Exidiaceae</taxon>
        <taxon>Exidia</taxon>
    </lineage>
</organism>
<dbReference type="InParanoid" id="A0A165JEV0"/>
<gene>
    <name evidence="2" type="ORF">EXIGLDRAFT_736478</name>
</gene>
<proteinExistence type="predicted"/>
<feature type="region of interest" description="Disordered" evidence="1">
    <location>
        <begin position="63"/>
        <end position="92"/>
    </location>
</feature>
<sequence length="617" mass="66711">MLAQELYKAPAHKHAHHLHSIPPREKSTRTLILDHILYLHATARFDARQRDLNDPREDPFAVPYGPGARNSAHRATVVQPKPSSAATRESNARAEGLEKVLCAMLQQPPDSGQLSHSQLPNGVRLRLALGTLINELFADIPAPTQSHHVPTTPSDAGYSTFTSSALPAPIIPLVPISSYNALSATALSSAVASSPLRPSSLLTMPLYELPSPSMSYSSNMGYMHSPSRAAPSSLKVFGRTRHLYLQGSSAGSSSDRRCLRHLIAGCEACVQPSKPVVVSVGCGLMHPLSSVRAFPYLSLKQRRGGSHGRLADLIPLFLRLSALVAMELAREAEAQEARDIDSESSSTGSPDSPRSQISVFDATAQPHEIQSVDNTDTRSRTETSGEAESDFALQAFPTRNWYALAANLFTLAVLEGYLIPGWRGPDGAEVALGIGLGQNPDEGGADASESSVYEPDGMPTLAEATKALFGGLMDDDGTGSSRSGTPTTAEALEYRDEMNARMSEFFGIAPHTPNLASHLDALVSAYPMEPMEHLALHFCKAIARWQGKPELQTYQKTQEVQTPPVVQPAIHDFFVVKDPTQVSRAHKRKRSGGELQLPRKRQFATAEDEEWVGPYGV</sequence>
<protein>
    <submittedName>
        <fullName evidence="2">Uncharacterized protein</fullName>
    </submittedName>
</protein>
<dbReference type="OrthoDB" id="2534923at2759"/>
<dbReference type="EMBL" id="KV425968">
    <property type="protein sequence ID" value="KZV94744.1"/>
    <property type="molecule type" value="Genomic_DNA"/>
</dbReference>
<keyword evidence="3" id="KW-1185">Reference proteome</keyword>
<evidence type="ECO:0000313" key="2">
    <source>
        <dbReference type="EMBL" id="KZV94744.1"/>
    </source>
</evidence>
<feature type="region of interest" description="Disordered" evidence="1">
    <location>
        <begin position="584"/>
        <end position="603"/>
    </location>
</feature>
<dbReference type="Proteomes" id="UP000077266">
    <property type="component" value="Unassembled WGS sequence"/>
</dbReference>
<reference evidence="2 3" key="1">
    <citation type="journal article" date="2016" name="Mol. Biol. Evol.">
        <title>Comparative Genomics of Early-Diverging Mushroom-Forming Fungi Provides Insights into the Origins of Lignocellulose Decay Capabilities.</title>
        <authorList>
            <person name="Nagy L.G."/>
            <person name="Riley R."/>
            <person name="Tritt A."/>
            <person name="Adam C."/>
            <person name="Daum C."/>
            <person name="Floudas D."/>
            <person name="Sun H."/>
            <person name="Yadav J.S."/>
            <person name="Pangilinan J."/>
            <person name="Larsson K.H."/>
            <person name="Matsuura K."/>
            <person name="Barry K."/>
            <person name="Labutti K."/>
            <person name="Kuo R."/>
            <person name="Ohm R.A."/>
            <person name="Bhattacharya S.S."/>
            <person name="Shirouzu T."/>
            <person name="Yoshinaga Y."/>
            <person name="Martin F.M."/>
            <person name="Grigoriev I.V."/>
            <person name="Hibbett D.S."/>
        </authorList>
    </citation>
    <scope>NUCLEOTIDE SEQUENCE [LARGE SCALE GENOMIC DNA]</scope>
    <source>
        <strain evidence="2 3">HHB12029</strain>
    </source>
</reference>
<name>A0A165JEV0_EXIGL</name>